<dbReference type="InterPro" id="IPR014729">
    <property type="entry name" value="Rossmann-like_a/b/a_fold"/>
</dbReference>
<dbReference type="Gene3D" id="3.40.50.620">
    <property type="entry name" value="HUPs"/>
    <property type="match status" value="1"/>
</dbReference>
<dbReference type="STRING" id="1288826.MSNKSG1_02043"/>
<name>M7D9H8_9GAMM</name>
<comment type="similarity">
    <text evidence="1">Belongs to the universal stress protein A family.</text>
</comment>
<keyword evidence="4" id="KW-1185">Reference proteome</keyword>
<dbReference type="PANTHER" id="PTHR46268">
    <property type="entry name" value="STRESS RESPONSE PROTEIN NHAX"/>
    <property type="match status" value="1"/>
</dbReference>
<gene>
    <name evidence="3" type="ORF">MSNKSG1_02043</name>
</gene>
<organism evidence="3 4">
    <name type="scientific">Marinobacter santoriniensis NKSG1</name>
    <dbReference type="NCBI Taxonomy" id="1288826"/>
    <lineage>
        <taxon>Bacteria</taxon>
        <taxon>Pseudomonadati</taxon>
        <taxon>Pseudomonadota</taxon>
        <taxon>Gammaproteobacteria</taxon>
        <taxon>Pseudomonadales</taxon>
        <taxon>Marinobacteraceae</taxon>
        <taxon>Marinobacter</taxon>
    </lineage>
</organism>
<dbReference type="AlphaFoldDB" id="M7D9H8"/>
<dbReference type="SUPFAM" id="SSF52402">
    <property type="entry name" value="Adenine nucleotide alpha hydrolases-like"/>
    <property type="match status" value="1"/>
</dbReference>
<evidence type="ECO:0000313" key="4">
    <source>
        <dbReference type="Proteomes" id="UP000011960"/>
    </source>
</evidence>
<evidence type="ECO:0000259" key="2">
    <source>
        <dbReference type="Pfam" id="PF00582"/>
    </source>
</evidence>
<evidence type="ECO:0000313" key="3">
    <source>
        <dbReference type="EMBL" id="EMP57363.1"/>
    </source>
</evidence>
<proteinExistence type="inferred from homology"/>
<comment type="caution">
    <text evidence="3">The sequence shown here is derived from an EMBL/GenBank/DDBJ whole genome shotgun (WGS) entry which is preliminary data.</text>
</comment>
<feature type="domain" description="UspA" evidence="2">
    <location>
        <begin position="1"/>
        <end position="141"/>
    </location>
</feature>
<dbReference type="eggNOG" id="COG0589">
    <property type="taxonomic scope" value="Bacteria"/>
</dbReference>
<protein>
    <submittedName>
        <fullName evidence="3">UspA domain-containing protein</fullName>
    </submittedName>
</protein>
<dbReference type="Pfam" id="PF00582">
    <property type="entry name" value="Usp"/>
    <property type="match status" value="1"/>
</dbReference>
<evidence type="ECO:0000256" key="1">
    <source>
        <dbReference type="ARBA" id="ARBA00008791"/>
    </source>
</evidence>
<dbReference type="CDD" id="cd00293">
    <property type="entry name" value="USP-like"/>
    <property type="match status" value="1"/>
</dbReference>
<dbReference type="InterPro" id="IPR006016">
    <property type="entry name" value="UspA"/>
</dbReference>
<dbReference type="RefSeq" id="WP_008937572.1">
    <property type="nucleotide sequence ID" value="NZ_APAT01000005.1"/>
</dbReference>
<accession>M7D9H8</accession>
<dbReference type="EMBL" id="APAT01000005">
    <property type="protein sequence ID" value="EMP57363.1"/>
    <property type="molecule type" value="Genomic_DNA"/>
</dbReference>
<reference evidence="3 4" key="1">
    <citation type="journal article" date="2013" name="Genome Announc.">
        <title>Genome Sequence of Hydrothermal Arsenic-Respiring Bacterium Marinobacter santoriniensis NKSG1T.</title>
        <authorList>
            <person name="Handley K.M."/>
            <person name="Upton M."/>
            <person name="Beatson S.A."/>
            <person name="Hery M."/>
            <person name="Lloyd J.R."/>
        </authorList>
    </citation>
    <scope>NUCLEOTIDE SEQUENCE [LARGE SCALE GENOMIC DNA]</scope>
    <source>
        <strain evidence="3 4">NKSG1</strain>
    </source>
</reference>
<dbReference type="PATRIC" id="fig|1288826.3.peg.393"/>
<sequence length="151" mass="16647">MYQTIVLAFDGSREGRTALSEGIELAALCDAGVHLVSVMEVARSCAFTQGIYALEEIANSEISDLTGLVDEGLEQIRNRGIREPNGHIALGQPVEQISHLARKIQADLIVVGHKHRSPLARWWQGSLSRRLIDEANCSVLVALHPEDDQRR</sequence>
<dbReference type="PANTHER" id="PTHR46268:SF15">
    <property type="entry name" value="UNIVERSAL STRESS PROTEIN HP_0031"/>
    <property type="match status" value="1"/>
</dbReference>
<dbReference type="PRINTS" id="PR01438">
    <property type="entry name" value="UNVRSLSTRESS"/>
</dbReference>
<dbReference type="InterPro" id="IPR006015">
    <property type="entry name" value="Universal_stress_UspA"/>
</dbReference>
<dbReference type="Proteomes" id="UP000011960">
    <property type="component" value="Unassembled WGS sequence"/>
</dbReference>
<dbReference type="OrthoDB" id="5781119at2"/>